<accession>A0ABX7RSC9</accession>
<name>A0ABX7RSC9_9ACTN</name>
<reference evidence="1 2" key="1">
    <citation type="submission" date="2021-03" db="EMBL/GenBank/DDBJ databases">
        <title>Streptomyces strains.</title>
        <authorList>
            <person name="Lund M.B."/>
            <person name="Toerring T."/>
        </authorList>
    </citation>
    <scope>NUCLEOTIDE SEQUENCE [LARGE SCALE GENOMIC DNA]</scope>
    <source>
        <strain evidence="1 2">KCC S-1010</strain>
    </source>
</reference>
<organism evidence="1 2">
    <name type="scientific">Streptomyces griseocarneus</name>
    <dbReference type="NCBI Taxonomy" id="51201"/>
    <lineage>
        <taxon>Bacteria</taxon>
        <taxon>Bacillati</taxon>
        <taxon>Actinomycetota</taxon>
        <taxon>Actinomycetes</taxon>
        <taxon>Kitasatosporales</taxon>
        <taxon>Streptomycetaceae</taxon>
        <taxon>Streptomyces</taxon>
    </lineage>
</organism>
<evidence type="ECO:0000313" key="2">
    <source>
        <dbReference type="Proteomes" id="UP000671836"/>
    </source>
</evidence>
<dbReference type="RefSeq" id="WP_207555302.1">
    <property type="nucleotide sequence ID" value="NZ_CP071595.1"/>
</dbReference>
<proteinExistence type="predicted"/>
<evidence type="ECO:0000313" key="1">
    <source>
        <dbReference type="EMBL" id="QSY49809.1"/>
    </source>
</evidence>
<protein>
    <submittedName>
        <fullName evidence="1">Uncharacterized protein</fullName>
    </submittedName>
</protein>
<sequence>MTTDPPAPDEEMTAFVERLARRRPELVRLAECLSLAADVERSLLRRVRLRFQPRSSSGLEAELWFSPLVEAAGEHSLQLDPVAATVLRRRLASRPREHVEAVWACTREAHAGAPAVTRWFEELLWVDVFPAAVPAAQLDGRLRRVLAAVGAAGEAADELGRWVLHYVPRLPPWLLRHENARRIQVVSCERLGLEPPPDPFPRPAVTDEEARAPWRGAPFRSVCRRARTDWCSAGRRHRAAGRCSRPGPARCASRWSALTPGCRSRSGWRSGRTRACVCASSSSSAWKRTGGG</sequence>
<dbReference type="Proteomes" id="UP000671836">
    <property type="component" value="Chromosome"/>
</dbReference>
<gene>
    <name evidence="1" type="ORF">J3S04_01460</name>
</gene>
<keyword evidence="2" id="KW-1185">Reference proteome</keyword>
<dbReference type="EMBL" id="CP071595">
    <property type="protein sequence ID" value="QSY49809.1"/>
    <property type="molecule type" value="Genomic_DNA"/>
</dbReference>